<comment type="caution">
    <text evidence="3">The sequence shown here is derived from an EMBL/GenBank/DDBJ whole genome shotgun (WGS) entry which is preliminary data.</text>
</comment>
<evidence type="ECO:0000256" key="1">
    <source>
        <dbReference type="SAM" id="Phobius"/>
    </source>
</evidence>
<dbReference type="InterPro" id="IPR006976">
    <property type="entry name" value="VanZ-like"/>
</dbReference>
<dbReference type="EMBL" id="QFFI01000034">
    <property type="protein sequence ID" value="PWG61445.1"/>
    <property type="molecule type" value="Genomic_DNA"/>
</dbReference>
<feature type="domain" description="VanZ-like" evidence="2">
    <location>
        <begin position="54"/>
        <end position="132"/>
    </location>
</feature>
<organism evidence="3 4">
    <name type="scientific">Sediminicurvatus halobius</name>
    <dbReference type="NCBI Taxonomy" id="2182432"/>
    <lineage>
        <taxon>Bacteria</taxon>
        <taxon>Pseudomonadati</taxon>
        <taxon>Pseudomonadota</taxon>
        <taxon>Gammaproteobacteria</taxon>
        <taxon>Chromatiales</taxon>
        <taxon>Ectothiorhodospiraceae</taxon>
        <taxon>Sediminicurvatus</taxon>
    </lineage>
</organism>
<reference evidence="3 4" key="1">
    <citation type="submission" date="2018-05" db="EMBL/GenBank/DDBJ databases">
        <title>Spiribacter halobius sp. nov., a moderately halophilic bacterium isolated from marine solar saltern.</title>
        <authorList>
            <person name="Zheng W.-S."/>
            <person name="Lu D.-C."/>
            <person name="Du Z.-J."/>
        </authorList>
    </citation>
    <scope>NUCLEOTIDE SEQUENCE [LARGE SCALE GENOMIC DNA]</scope>
    <source>
        <strain evidence="3 4">E85</strain>
    </source>
</reference>
<keyword evidence="1" id="KW-0472">Membrane</keyword>
<evidence type="ECO:0000313" key="3">
    <source>
        <dbReference type="EMBL" id="PWG61445.1"/>
    </source>
</evidence>
<dbReference type="Proteomes" id="UP000245474">
    <property type="component" value="Unassembled WGS sequence"/>
</dbReference>
<sequence length="141" mass="15029">MKTPLAPLLLAPHRREPAWLAPAAAVLGILALASIPGVPAEEVEGRFSIAALPPTLQNALHIPLYGIITWVWLRALHHVGQRATHLGLAATAALATGLLDELRQGFVPGRYASLTDMALNAAGILLALLLWHGLTRQLTPR</sequence>
<name>A0A2U2MX51_9GAMM</name>
<gene>
    <name evidence="3" type="ORF">DEM34_16230</name>
</gene>
<dbReference type="Pfam" id="PF04892">
    <property type="entry name" value="VanZ"/>
    <property type="match status" value="1"/>
</dbReference>
<proteinExistence type="predicted"/>
<keyword evidence="1" id="KW-0812">Transmembrane</keyword>
<feature type="transmembrane region" description="Helical" evidence="1">
    <location>
        <begin position="111"/>
        <end position="131"/>
    </location>
</feature>
<keyword evidence="1" id="KW-1133">Transmembrane helix</keyword>
<dbReference type="AlphaFoldDB" id="A0A2U2MX51"/>
<accession>A0A2U2MX51</accession>
<evidence type="ECO:0000313" key="4">
    <source>
        <dbReference type="Proteomes" id="UP000245474"/>
    </source>
</evidence>
<dbReference type="OrthoDB" id="5422112at2"/>
<evidence type="ECO:0000259" key="2">
    <source>
        <dbReference type="Pfam" id="PF04892"/>
    </source>
</evidence>
<dbReference type="RefSeq" id="WP_109679887.1">
    <property type="nucleotide sequence ID" value="NZ_CP086615.1"/>
</dbReference>
<dbReference type="NCBIfam" id="NF037970">
    <property type="entry name" value="vanZ_1"/>
    <property type="match status" value="1"/>
</dbReference>
<protein>
    <recommendedName>
        <fullName evidence="2">VanZ-like domain-containing protein</fullName>
    </recommendedName>
</protein>
<keyword evidence="4" id="KW-1185">Reference proteome</keyword>